<sequence>MQTFYDRLDRLQHCRYQLLFVLLLLALVQSPLVRLLGMDSIEARIAGVFLVLVLLVVVIGELSVRRGHHFWVGGSVAGLLWLGIWLGGYHRVIEIGYLLWGTLSWWAVVRILPSVWQSGRVDRERIFAALSVYLLFGIGCGAFYFALDKLDPSSLLISAGQGPQSVDFFSAQYFSFVSLTTMGFGDIVATSRSARGLVMFEAVSGQMYLAVLVARLVGLFGSEIVARQERRGPVLKLRDRRRRLLPHKDGGSAP</sequence>
<evidence type="ECO:0000259" key="2">
    <source>
        <dbReference type="Pfam" id="PF07885"/>
    </source>
</evidence>
<feature type="transmembrane region" description="Helical" evidence="1">
    <location>
        <begin position="95"/>
        <end position="113"/>
    </location>
</feature>
<dbReference type="RefSeq" id="WP_289827913.1">
    <property type="nucleotide sequence ID" value="NZ_JAUEDK010000001.1"/>
</dbReference>
<reference evidence="3" key="1">
    <citation type="submission" date="2023-06" db="EMBL/GenBank/DDBJ databases">
        <authorList>
            <person name="Zhang S."/>
        </authorList>
    </citation>
    <scope>NUCLEOTIDE SEQUENCE</scope>
    <source>
        <strain evidence="3">SG2303</strain>
    </source>
</reference>
<feature type="transmembrane region" description="Helical" evidence="1">
    <location>
        <begin position="207"/>
        <end position="226"/>
    </location>
</feature>
<dbReference type="Pfam" id="PF07885">
    <property type="entry name" value="Ion_trans_2"/>
    <property type="match status" value="1"/>
</dbReference>
<dbReference type="InterPro" id="IPR013099">
    <property type="entry name" value="K_chnl_dom"/>
</dbReference>
<gene>
    <name evidence="3" type="ORF">QU481_00575</name>
</gene>
<dbReference type="Proteomes" id="UP001168540">
    <property type="component" value="Unassembled WGS sequence"/>
</dbReference>
<feature type="transmembrane region" description="Helical" evidence="1">
    <location>
        <begin position="45"/>
        <end position="63"/>
    </location>
</feature>
<keyword evidence="1" id="KW-0812">Transmembrane</keyword>
<name>A0ABT7XHZ7_9NEIS</name>
<proteinExistence type="predicted"/>
<keyword evidence="4" id="KW-1185">Reference proteome</keyword>
<feature type="transmembrane region" description="Helical" evidence="1">
    <location>
        <begin position="70"/>
        <end position="89"/>
    </location>
</feature>
<keyword evidence="1" id="KW-0472">Membrane</keyword>
<feature type="transmembrane region" description="Helical" evidence="1">
    <location>
        <begin position="125"/>
        <end position="147"/>
    </location>
</feature>
<dbReference type="Gene3D" id="1.10.287.70">
    <property type="match status" value="1"/>
</dbReference>
<organism evidence="3 4">
    <name type="scientific">Crenobacter oryzisoli</name>
    <dbReference type="NCBI Taxonomy" id="3056844"/>
    <lineage>
        <taxon>Bacteria</taxon>
        <taxon>Pseudomonadati</taxon>
        <taxon>Pseudomonadota</taxon>
        <taxon>Betaproteobacteria</taxon>
        <taxon>Neisseriales</taxon>
        <taxon>Neisseriaceae</taxon>
        <taxon>Crenobacter</taxon>
    </lineage>
</organism>
<accession>A0ABT7XHZ7</accession>
<evidence type="ECO:0000313" key="4">
    <source>
        <dbReference type="Proteomes" id="UP001168540"/>
    </source>
</evidence>
<protein>
    <submittedName>
        <fullName evidence="3">Ion channel</fullName>
    </submittedName>
</protein>
<dbReference type="EMBL" id="JAUEDK010000001">
    <property type="protein sequence ID" value="MDN0073393.1"/>
    <property type="molecule type" value="Genomic_DNA"/>
</dbReference>
<evidence type="ECO:0000256" key="1">
    <source>
        <dbReference type="SAM" id="Phobius"/>
    </source>
</evidence>
<dbReference type="SUPFAM" id="SSF81324">
    <property type="entry name" value="Voltage-gated potassium channels"/>
    <property type="match status" value="1"/>
</dbReference>
<evidence type="ECO:0000313" key="3">
    <source>
        <dbReference type="EMBL" id="MDN0073393.1"/>
    </source>
</evidence>
<comment type="caution">
    <text evidence="3">The sequence shown here is derived from an EMBL/GenBank/DDBJ whole genome shotgun (WGS) entry which is preliminary data.</text>
</comment>
<feature type="domain" description="Potassium channel" evidence="2">
    <location>
        <begin position="142"/>
        <end position="217"/>
    </location>
</feature>
<keyword evidence="1" id="KW-1133">Transmembrane helix</keyword>